<dbReference type="STRING" id="36849.OXPF_14920"/>
<name>A0A0P8X2H8_9CLOT</name>
<dbReference type="EMBL" id="LKET01000028">
    <property type="protein sequence ID" value="KPU45014.1"/>
    <property type="molecule type" value="Genomic_DNA"/>
</dbReference>
<evidence type="ECO:0000256" key="2">
    <source>
        <dbReference type="SAM" id="Phobius"/>
    </source>
</evidence>
<evidence type="ECO:0000313" key="5">
    <source>
        <dbReference type="Proteomes" id="UP000050326"/>
    </source>
</evidence>
<evidence type="ECO:0000313" key="4">
    <source>
        <dbReference type="EMBL" id="KPU45014.1"/>
    </source>
</evidence>
<dbReference type="PATRIC" id="fig|36849.3.peg.1582"/>
<dbReference type="Proteomes" id="UP000050326">
    <property type="component" value="Unassembled WGS sequence"/>
</dbReference>
<feature type="domain" description="DUF3824" evidence="3">
    <location>
        <begin position="47"/>
        <end position="98"/>
    </location>
</feature>
<dbReference type="RefSeq" id="WP_054874560.1">
    <property type="nucleotide sequence ID" value="NZ_LKET01000028.1"/>
</dbReference>
<keyword evidence="2" id="KW-1133">Transmembrane helix</keyword>
<protein>
    <recommendedName>
        <fullName evidence="3">DUF3824 domain-containing protein</fullName>
    </recommendedName>
</protein>
<dbReference type="AlphaFoldDB" id="A0A0P8X2H8"/>
<dbReference type="InterPro" id="IPR024436">
    <property type="entry name" value="DUF3824"/>
</dbReference>
<keyword evidence="2" id="KW-0812">Transmembrane</keyword>
<proteinExistence type="predicted"/>
<keyword evidence="5" id="KW-1185">Reference proteome</keyword>
<evidence type="ECO:0000256" key="1">
    <source>
        <dbReference type="SAM" id="MobiDB-lite"/>
    </source>
</evidence>
<feature type="region of interest" description="Disordered" evidence="1">
    <location>
        <begin position="62"/>
        <end position="112"/>
    </location>
</feature>
<feature type="transmembrane region" description="Helical" evidence="2">
    <location>
        <begin position="25"/>
        <end position="43"/>
    </location>
</feature>
<dbReference type="Pfam" id="PF12868">
    <property type="entry name" value="DUF3824"/>
    <property type="match status" value="1"/>
</dbReference>
<organism evidence="4 5">
    <name type="scientific">Oxobacter pfennigii</name>
    <dbReference type="NCBI Taxonomy" id="36849"/>
    <lineage>
        <taxon>Bacteria</taxon>
        <taxon>Bacillati</taxon>
        <taxon>Bacillota</taxon>
        <taxon>Clostridia</taxon>
        <taxon>Eubacteriales</taxon>
        <taxon>Clostridiaceae</taxon>
        <taxon>Oxobacter</taxon>
    </lineage>
</organism>
<accession>A0A0P8X2H8</accession>
<evidence type="ECO:0000259" key="3">
    <source>
        <dbReference type="Pfam" id="PF12868"/>
    </source>
</evidence>
<keyword evidence="2" id="KW-0472">Membrane</keyword>
<feature type="compositionally biased region" description="Basic residues" evidence="1">
    <location>
        <begin position="70"/>
        <end position="81"/>
    </location>
</feature>
<sequence length="112" mass="12775">MNLGALFADNNTNNNNTGIFGNNRTIWIMLLIALVVFGFGNGLKGDGAFGGGAPFAYEEYEGYRNESRKEKKRKKKHRKHRDEREYEEAYQNDQSQAPFIPPFNLDDSTPLQ</sequence>
<comment type="caution">
    <text evidence="4">The sequence shown here is derived from an EMBL/GenBank/DDBJ whole genome shotgun (WGS) entry which is preliminary data.</text>
</comment>
<reference evidence="4 5" key="1">
    <citation type="submission" date="2015-09" db="EMBL/GenBank/DDBJ databases">
        <title>Genome sequence of Oxobacter pfennigii DSM 3222.</title>
        <authorList>
            <person name="Poehlein A."/>
            <person name="Bengelsdorf F.R."/>
            <person name="Schiel-Bengelsdorf B."/>
            <person name="Duerre P."/>
            <person name="Daniel R."/>
        </authorList>
    </citation>
    <scope>NUCLEOTIDE SEQUENCE [LARGE SCALE GENOMIC DNA]</scope>
    <source>
        <strain evidence="4 5">DSM 3222</strain>
    </source>
</reference>
<gene>
    <name evidence="4" type="ORF">OXPF_14920</name>
</gene>